<name>F0RQR2_DEIPM</name>
<geneLocation type="plasmid" evidence="2 3">
    <name>pDEIPR02</name>
</geneLocation>
<keyword evidence="2" id="KW-0614">Plasmid</keyword>
<dbReference type="Pfam" id="PF03796">
    <property type="entry name" value="DnaB_C"/>
    <property type="match status" value="1"/>
</dbReference>
<evidence type="ECO:0000313" key="3">
    <source>
        <dbReference type="Proteomes" id="UP000007718"/>
    </source>
</evidence>
<sequence length="275" mass="30393">MNPDPGDLIHFTPGLHLLAGPPGIGTSSLAHQLALEAAQAGLETLYLAPEHAAAQTRLMHLAQLSGVPLNRLHQMTPTTPLDPDIRRRLSAAAEHLYNSGLPLRRLDGRQAKEALQDLLGGRPRLPELLLLDRLEDTPVSSDHTFQPSSITEYQERERQRWTALTARLQTLALQWAIPVIATTRCELKDAAGPQLADLSALRIGQQAAAEATSVTFLHRERYYQSTERDLAELICLKGTGLLWNYAEFDPECATFRPQATRLPHGQTPCSGRMKQ</sequence>
<protein>
    <recommendedName>
        <fullName evidence="1">SF4 helicase domain-containing protein</fullName>
    </recommendedName>
</protein>
<gene>
    <name evidence="2" type="ordered locus">Deipr_2504</name>
</gene>
<dbReference type="KEGG" id="dpt:Deipr_2504"/>
<organism evidence="2 3">
    <name type="scientific">Deinococcus proteolyticus (strain ATCC 35074 / DSM 20540 / JCM 6276 / NBRC 101906 / NCIMB 13154 / VKM Ac-1939 / CCM 2703 / MRP)</name>
    <dbReference type="NCBI Taxonomy" id="693977"/>
    <lineage>
        <taxon>Bacteria</taxon>
        <taxon>Thermotogati</taxon>
        <taxon>Deinococcota</taxon>
        <taxon>Deinococci</taxon>
        <taxon>Deinococcales</taxon>
        <taxon>Deinococcaceae</taxon>
        <taxon>Deinococcus</taxon>
    </lineage>
</organism>
<feature type="domain" description="SF4 helicase" evidence="1">
    <location>
        <begin position="15"/>
        <end position="237"/>
    </location>
</feature>
<accession>F0RQR2</accession>
<dbReference type="GO" id="GO:0005524">
    <property type="term" value="F:ATP binding"/>
    <property type="evidence" value="ECO:0007669"/>
    <property type="project" value="InterPro"/>
</dbReference>
<dbReference type="RefSeq" id="WP_013615975.1">
    <property type="nucleotide sequence ID" value="NC_015162.1"/>
</dbReference>
<dbReference type="AlphaFoldDB" id="F0RQR2"/>
<proteinExistence type="predicted"/>
<evidence type="ECO:0000259" key="1">
    <source>
        <dbReference type="Pfam" id="PF03796"/>
    </source>
</evidence>
<evidence type="ECO:0000313" key="2">
    <source>
        <dbReference type="EMBL" id="ADY27621.1"/>
    </source>
</evidence>
<dbReference type="InterPro" id="IPR007694">
    <property type="entry name" value="DNA_helicase_DnaB-like_C"/>
</dbReference>
<reference evidence="3" key="1">
    <citation type="submission" date="2011-02" db="EMBL/GenBank/DDBJ databases">
        <title>The complete sequence of plasmid2 of Deinococcus proteolyticus DSM 20540.</title>
        <authorList>
            <consortium name="US DOE Joint Genome Institute (JGI-PGF)"/>
            <person name="Lucas S."/>
            <person name="Copeland A."/>
            <person name="Lapidus A."/>
            <person name="Bruce D."/>
            <person name="Goodwin L."/>
            <person name="Pitluck S."/>
            <person name="Kyrpides N."/>
            <person name="Mavromatis K."/>
            <person name="Pagani I."/>
            <person name="Ivanova N."/>
            <person name="Ovchinnikova G."/>
            <person name="Zeytun A."/>
            <person name="Detter J.C."/>
            <person name="Han C."/>
            <person name="Land M."/>
            <person name="Hauser L."/>
            <person name="Markowitz V."/>
            <person name="Cheng J.-F."/>
            <person name="Hugenholtz P."/>
            <person name="Woyke T."/>
            <person name="Wu D."/>
            <person name="Pukall R."/>
            <person name="Steenblock K."/>
            <person name="Brambilla E."/>
            <person name="Klenk H.-P."/>
            <person name="Eisen J.A."/>
        </authorList>
    </citation>
    <scope>NUCLEOTIDE SEQUENCE [LARGE SCALE GENOMIC DNA]</scope>
    <source>
        <strain evidence="3">ATCC 35074 / DSM 20540 / JCM 6276 / NBRC 101906 / NCIMB 13154 / VKM Ac-1939 / CCM 2703 / MRP</strain>
        <plasmid evidence="3">Plasmid pDEIPR02</plasmid>
    </source>
</reference>
<dbReference type="EMBL" id="CP002538">
    <property type="protein sequence ID" value="ADY27621.1"/>
    <property type="molecule type" value="Genomic_DNA"/>
</dbReference>
<reference evidence="2 3" key="2">
    <citation type="journal article" date="2012" name="Stand. Genomic Sci.">
        <title>Complete genome sequence of the orange-red pigmented, radioresistant Deinococcus proteolyticus type strain (MRP(T)).</title>
        <authorList>
            <person name="Copeland A."/>
            <person name="Zeytun A."/>
            <person name="Yassawong M."/>
            <person name="Nolan M."/>
            <person name="Lucas S."/>
            <person name="Hammon N."/>
            <person name="Deshpande S."/>
            <person name="Cheng J.F."/>
            <person name="Han C."/>
            <person name="Tapia R."/>
            <person name="Goodwin L.A."/>
            <person name="Pitluck S."/>
            <person name="Mavromatis K."/>
            <person name="Liolios K."/>
            <person name="Pagani I."/>
            <person name="Ivanova N."/>
            <person name="Mikhailova N."/>
            <person name="Pati A."/>
            <person name="Chen A."/>
            <person name="Palaniappan K."/>
            <person name="Land M."/>
            <person name="Hauser L."/>
            <person name="Jeffries C.D."/>
            <person name="Brambilla E.M."/>
            <person name="Rohde M."/>
            <person name="Sikorski J."/>
            <person name="Pukall R."/>
            <person name="Goker M."/>
            <person name="Detter J.C."/>
            <person name="Woyke T."/>
            <person name="Bristow J."/>
            <person name="Eisen J.A."/>
            <person name="Markowitz V."/>
            <person name="Hugenholtz P."/>
            <person name="Kyrpides N.C."/>
            <person name="Klenk H.P."/>
            <person name="Lapidus A."/>
        </authorList>
    </citation>
    <scope>NUCLEOTIDE SEQUENCE [LARGE SCALE GENOMIC DNA]</scope>
    <source>
        <strain evidence="3">ATCC 35074 / DSM 20540 / JCM 6276 / NBRC 101906 / NCIMB 13154 / VKM Ac-1939 / CCM 2703 / MRP</strain>
        <plasmid evidence="3">Plasmid pDEIPR02</plasmid>
    </source>
</reference>
<dbReference type="Gene3D" id="3.40.50.300">
    <property type="entry name" value="P-loop containing nucleotide triphosphate hydrolases"/>
    <property type="match status" value="1"/>
</dbReference>
<dbReference type="GO" id="GO:0003678">
    <property type="term" value="F:DNA helicase activity"/>
    <property type="evidence" value="ECO:0007669"/>
    <property type="project" value="InterPro"/>
</dbReference>
<dbReference type="GO" id="GO:0006260">
    <property type="term" value="P:DNA replication"/>
    <property type="evidence" value="ECO:0007669"/>
    <property type="project" value="InterPro"/>
</dbReference>
<dbReference type="HOGENOM" id="CLU_1010918_0_0_0"/>
<dbReference type="SUPFAM" id="SSF52540">
    <property type="entry name" value="P-loop containing nucleoside triphosphate hydrolases"/>
    <property type="match status" value="1"/>
</dbReference>
<keyword evidence="3" id="KW-1185">Reference proteome</keyword>
<dbReference type="InterPro" id="IPR027417">
    <property type="entry name" value="P-loop_NTPase"/>
</dbReference>
<dbReference type="Proteomes" id="UP000007718">
    <property type="component" value="Plasmid pDEIPR02"/>
</dbReference>